<dbReference type="Gene3D" id="3.90.1150.10">
    <property type="entry name" value="Aspartate Aminotransferase, domain 1"/>
    <property type="match status" value="1"/>
</dbReference>
<dbReference type="InterPro" id="IPR050087">
    <property type="entry name" value="AON_synthase_class-II"/>
</dbReference>
<name>A0ABD1ZBS6_9MARC</name>
<sequence length="474" mass="51964">MASKLVDSVVAFLDEPFDAVILGVKIDGHLLVEAVLIAAIVFLLMQKSYQPEKKPLTQNEIDQLCEEWVPESLHPPIREEMKIKDPVLESAAGPHTTVDGKEVLNLASANYLGLVGHPKIKEACEATLNKYGVGACGPRGFYGTIDVHLDLEAKIAQFLKTPDSILYSYGLATVASAIPAFCKRGDLLIADEGVHWGIQNGLYLSRSTVKLFKHNDMKHLESLLEEVMREDKRKKKALVRRFIVVEAIYQNSGQMTPLDEVVRLKEKYKFRVLVDESHSLGVLGKTGRGITEHFKIPVEKVDILTAAMGYALGSAGGFCTGSAKVVDHQRLSGAGYCFSASIPPYLASGSIAAIEIIEDNPDLLVNLRRNIITFRKCLSSIHELVVSGHEFSPVIFLQLKKPVSPSADAAILQKIADQMLEESVLVTVSRRSILDKCKLPVGLRLTVSAAHTEEELHAAAASLQRSVQSILQKQ</sequence>
<keyword evidence="9" id="KW-0443">Lipid metabolism</keyword>
<evidence type="ECO:0000256" key="9">
    <source>
        <dbReference type="ARBA" id="ARBA00023098"/>
    </source>
</evidence>
<dbReference type="EMBL" id="JBHFFA010000002">
    <property type="protein sequence ID" value="KAL2645206.1"/>
    <property type="molecule type" value="Genomic_DNA"/>
</dbReference>
<dbReference type="PANTHER" id="PTHR13693:SF2">
    <property type="entry name" value="SERINE PALMITOYLTRANSFERASE 1"/>
    <property type="match status" value="1"/>
</dbReference>
<evidence type="ECO:0000256" key="4">
    <source>
        <dbReference type="ARBA" id="ARBA00008392"/>
    </source>
</evidence>
<organism evidence="13 14">
    <name type="scientific">Riccia fluitans</name>
    <dbReference type="NCBI Taxonomy" id="41844"/>
    <lineage>
        <taxon>Eukaryota</taxon>
        <taxon>Viridiplantae</taxon>
        <taxon>Streptophyta</taxon>
        <taxon>Embryophyta</taxon>
        <taxon>Marchantiophyta</taxon>
        <taxon>Marchantiopsida</taxon>
        <taxon>Marchantiidae</taxon>
        <taxon>Marchantiales</taxon>
        <taxon>Ricciaceae</taxon>
        <taxon>Riccia</taxon>
    </lineage>
</organism>
<evidence type="ECO:0000313" key="14">
    <source>
        <dbReference type="Proteomes" id="UP001605036"/>
    </source>
</evidence>
<reference evidence="13 14" key="1">
    <citation type="submission" date="2024-09" db="EMBL/GenBank/DDBJ databases">
        <title>Chromosome-scale assembly of Riccia fluitans.</title>
        <authorList>
            <person name="Paukszto L."/>
            <person name="Sawicki J."/>
            <person name="Karawczyk K."/>
            <person name="Piernik-Szablinska J."/>
            <person name="Szczecinska M."/>
            <person name="Mazdziarz M."/>
        </authorList>
    </citation>
    <scope>NUCLEOTIDE SEQUENCE [LARGE SCALE GENOMIC DNA]</scope>
    <source>
        <strain evidence="13">Rf_01</strain>
        <tissue evidence="13">Aerial parts of the thallus</tissue>
    </source>
</reference>
<comment type="similarity">
    <text evidence="4">Belongs to the class-II pyridoxal-phosphate-dependent aminotransferase family.</text>
</comment>
<dbReference type="GO" id="GO:0016020">
    <property type="term" value="C:membrane"/>
    <property type="evidence" value="ECO:0007669"/>
    <property type="project" value="GOC"/>
</dbReference>
<comment type="catalytic activity">
    <reaction evidence="11">
        <text>L-serine + hexadecanoyl-CoA + H(+) = 3-oxosphinganine + CO2 + CoA</text>
        <dbReference type="Rhea" id="RHEA:14761"/>
        <dbReference type="ChEBI" id="CHEBI:15378"/>
        <dbReference type="ChEBI" id="CHEBI:16526"/>
        <dbReference type="ChEBI" id="CHEBI:33384"/>
        <dbReference type="ChEBI" id="CHEBI:57287"/>
        <dbReference type="ChEBI" id="CHEBI:57379"/>
        <dbReference type="ChEBI" id="CHEBI:58299"/>
        <dbReference type="EC" id="2.3.1.50"/>
    </reaction>
</comment>
<evidence type="ECO:0000313" key="13">
    <source>
        <dbReference type="EMBL" id="KAL2645206.1"/>
    </source>
</evidence>
<dbReference type="Pfam" id="PF00155">
    <property type="entry name" value="Aminotran_1_2"/>
    <property type="match status" value="1"/>
</dbReference>
<keyword evidence="14" id="KW-1185">Reference proteome</keyword>
<dbReference type="Proteomes" id="UP001605036">
    <property type="component" value="Unassembled WGS sequence"/>
</dbReference>
<protein>
    <recommendedName>
        <fullName evidence="5">serine C-palmitoyltransferase</fullName>
        <ecNumber evidence="5">2.3.1.50</ecNumber>
    </recommendedName>
</protein>
<evidence type="ECO:0000256" key="2">
    <source>
        <dbReference type="ARBA" id="ARBA00004760"/>
    </source>
</evidence>
<keyword evidence="8" id="KW-0746">Sphingolipid metabolism</keyword>
<evidence type="ECO:0000256" key="5">
    <source>
        <dbReference type="ARBA" id="ARBA00013220"/>
    </source>
</evidence>
<dbReference type="InterPro" id="IPR015424">
    <property type="entry name" value="PyrdxlP-dep_Trfase"/>
</dbReference>
<evidence type="ECO:0000256" key="6">
    <source>
        <dbReference type="ARBA" id="ARBA00022679"/>
    </source>
</evidence>
<keyword evidence="10" id="KW-0012">Acyltransferase</keyword>
<dbReference type="AlphaFoldDB" id="A0ABD1ZBS6"/>
<dbReference type="InterPro" id="IPR004839">
    <property type="entry name" value="Aminotransferase_I/II_large"/>
</dbReference>
<evidence type="ECO:0000256" key="3">
    <source>
        <dbReference type="ARBA" id="ARBA00004991"/>
    </source>
</evidence>
<accession>A0ABD1ZBS6</accession>
<keyword evidence="6" id="KW-0808">Transferase</keyword>
<dbReference type="PANTHER" id="PTHR13693">
    <property type="entry name" value="CLASS II AMINOTRANSFERASE/8-AMINO-7-OXONONANOATE SYNTHASE"/>
    <property type="match status" value="1"/>
</dbReference>
<comment type="pathway">
    <text evidence="3">Sphingolipid metabolism.</text>
</comment>
<dbReference type="Gene3D" id="3.40.640.10">
    <property type="entry name" value="Type I PLP-dependent aspartate aminotransferase-like (Major domain)"/>
    <property type="match status" value="1"/>
</dbReference>
<comment type="caution">
    <text evidence="13">The sequence shown here is derived from an EMBL/GenBank/DDBJ whole genome shotgun (WGS) entry which is preliminary data.</text>
</comment>
<dbReference type="InterPro" id="IPR015422">
    <property type="entry name" value="PyrdxlP-dep_Trfase_small"/>
</dbReference>
<dbReference type="FunFam" id="3.40.640.10:FF:000049">
    <property type="entry name" value="serine palmitoyltransferase 1 isoform X1"/>
    <property type="match status" value="1"/>
</dbReference>
<proteinExistence type="inferred from homology"/>
<evidence type="ECO:0000256" key="8">
    <source>
        <dbReference type="ARBA" id="ARBA00022919"/>
    </source>
</evidence>
<dbReference type="InterPro" id="IPR015421">
    <property type="entry name" value="PyrdxlP-dep_Trfase_major"/>
</dbReference>
<feature type="domain" description="Aminotransferase class I/classII large" evidence="12">
    <location>
        <begin position="102"/>
        <end position="463"/>
    </location>
</feature>
<evidence type="ECO:0000256" key="7">
    <source>
        <dbReference type="ARBA" id="ARBA00022898"/>
    </source>
</evidence>
<evidence type="ECO:0000256" key="11">
    <source>
        <dbReference type="ARBA" id="ARBA00048528"/>
    </source>
</evidence>
<gene>
    <name evidence="13" type="ORF">R1flu_012793</name>
</gene>
<dbReference type="SUPFAM" id="SSF53383">
    <property type="entry name" value="PLP-dependent transferases"/>
    <property type="match status" value="1"/>
</dbReference>
<dbReference type="GO" id="GO:0004758">
    <property type="term" value="F:serine C-palmitoyltransferase activity"/>
    <property type="evidence" value="ECO:0007669"/>
    <property type="project" value="UniProtKB-EC"/>
</dbReference>
<dbReference type="EC" id="2.3.1.50" evidence="5"/>
<comment type="cofactor">
    <cofactor evidence="1">
        <name>pyridoxal 5'-phosphate</name>
        <dbReference type="ChEBI" id="CHEBI:597326"/>
    </cofactor>
</comment>
<comment type="pathway">
    <text evidence="2">Lipid metabolism; sphingolipid metabolism.</text>
</comment>
<keyword evidence="7" id="KW-0663">Pyridoxal phosphate</keyword>
<evidence type="ECO:0000256" key="10">
    <source>
        <dbReference type="ARBA" id="ARBA00023315"/>
    </source>
</evidence>
<evidence type="ECO:0000259" key="12">
    <source>
        <dbReference type="Pfam" id="PF00155"/>
    </source>
</evidence>
<evidence type="ECO:0000256" key="1">
    <source>
        <dbReference type="ARBA" id="ARBA00001933"/>
    </source>
</evidence>
<dbReference type="GO" id="GO:0006665">
    <property type="term" value="P:sphingolipid metabolic process"/>
    <property type="evidence" value="ECO:0007669"/>
    <property type="project" value="UniProtKB-KW"/>
</dbReference>